<proteinExistence type="predicted"/>
<protein>
    <recommendedName>
        <fullName evidence="4">PUM-HD domain-containing protein</fullName>
    </recommendedName>
</protein>
<evidence type="ECO:0000256" key="3">
    <source>
        <dbReference type="SAM" id="MobiDB-lite"/>
    </source>
</evidence>
<dbReference type="AlphaFoldDB" id="A0A061J2L3"/>
<dbReference type="InterPro" id="IPR016024">
    <property type="entry name" value="ARM-type_fold"/>
</dbReference>
<feature type="compositionally biased region" description="Acidic residues" evidence="3">
    <location>
        <begin position="150"/>
        <end position="175"/>
    </location>
</feature>
<feature type="domain" description="PUM-HD" evidence="4">
    <location>
        <begin position="1"/>
        <end position="270"/>
    </location>
</feature>
<evidence type="ECO:0000256" key="1">
    <source>
        <dbReference type="ARBA" id="ARBA00022737"/>
    </source>
</evidence>
<dbReference type="Pfam" id="PF22493">
    <property type="entry name" value="PUF_NOP9"/>
    <property type="match status" value="1"/>
</dbReference>
<dbReference type="VEuPathDB" id="TriTrypDB:TRSC58_03168"/>
<dbReference type="Proteomes" id="UP000031737">
    <property type="component" value="Unassembled WGS sequence"/>
</dbReference>
<evidence type="ECO:0000313" key="5">
    <source>
        <dbReference type="EMBL" id="ESL09119.1"/>
    </source>
</evidence>
<dbReference type="InterPro" id="IPR033133">
    <property type="entry name" value="PUM-HD"/>
</dbReference>
<dbReference type="PROSITE" id="PS50303">
    <property type="entry name" value="PUM_HD"/>
    <property type="match status" value="1"/>
</dbReference>
<keyword evidence="1" id="KW-0677">Repeat</keyword>
<dbReference type="PANTHER" id="PTHR12537">
    <property type="entry name" value="RNA BINDING PROTEIN PUMILIO-RELATED"/>
    <property type="match status" value="1"/>
</dbReference>
<gene>
    <name evidence="5" type="ORF">TRSC58_03168</name>
</gene>
<dbReference type="OrthoDB" id="278260at2759"/>
<dbReference type="InterPro" id="IPR001313">
    <property type="entry name" value="Pumilio_RNA-bd_rpt"/>
</dbReference>
<name>A0A061J2L3_TRYRA</name>
<reference evidence="5 6" key="1">
    <citation type="submission" date="2013-07" db="EMBL/GenBank/DDBJ databases">
        <authorList>
            <person name="Stoco P.H."/>
            <person name="Wagner G."/>
            <person name="Gerber A."/>
            <person name="Zaha A."/>
            <person name="Thompson C."/>
            <person name="Bartholomeu D.C."/>
            <person name="Luckemeyer D.D."/>
            <person name="Bahia D."/>
            <person name="Loreto E."/>
            <person name="Prestes E.B."/>
            <person name="Lima F.M."/>
            <person name="Rodrigues-Luiz G."/>
            <person name="Vallejo G.A."/>
            <person name="Filho J.F."/>
            <person name="Monteiro K.M."/>
            <person name="Tyler K.M."/>
            <person name="de Almeida L.G."/>
            <person name="Ortiz M.F."/>
            <person name="Siervo M.A."/>
            <person name="de Moraes M.H."/>
            <person name="Cunha O.L."/>
            <person name="Mendonca-Neto R."/>
            <person name="Silva R."/>
            <person name="Teixeira S.M."/>
            <person name="Murta S.M."/>
            <person name="Sincero T.C."/>
            <person name="Mendes T.A."/>
            <person name="Urmenyi T.P."/>
            <person name="Silva V.G."/>
            <person name="da Rocha W.D."/>
            <person name="Andersson B."/>
            <person name="Romanha A.J."/>
            <person name="Steindel M."/>
            <person name="de Vasconcelos A.T."/>
            <person name="Grisard E.C."/>
        </authorList>
    </citation>
    <scope>NUCLEOTIDE SEQUENCE [LARGE SCALE GENOMIC DNA]</scope>
    <source>
        <strain evidence="5 6">SC58</strain>
    </source>
</reference>
<feature type="repeat" description="Pumilio" evidence="2">
    <location>
        <begin position="59"/>
        <end position="95"/>
    </location>
</feature>
<sequence length="346" mass="38704">MVLRAMIEIHGSSLTADQRKRLAGAALELSQNPVSSPVLQKLLECFPEDVTIMRLMLENIRGKLRQLVTHNSASYLIQAMLQYGAAGTVREELVNALLDVFSDIRAMLSFAQGTRVMQKLVAYASDEAVVTVVNALLREAEEERNRENAIDEAENVEEEQEGKDTDEDADGDGDENAAAAKAAEKARPSRREQREINRKKHYEVTSRAIVSYALHNHACYVIQALLRECRGRQLEPQRRQLMNELKPFVFELAVSPWAGRIVLETMLQSGSAKLGEVMKNVVFLKAEAWLSDVPERSKCTGSGLDPTMRQALRRHREEAGDEKQGAGVEAGAKVPLHKKLYRTLKK</sequence>
<comment type="caution">
    <text evidence="5">The sequence shown here is derived from an EMBL/GenBank/DDBJ whole genome shotgun (WGS) entry which is preliminary data.</text>
</comment>
<dbReference type="InterPro" id="IPR011989">
    <property type="entry name" value="ARM-like"/>
</dbReference>
<dbReference type="SUPFAM" id="SSF48371">
    <property type="entry name" value="ARM repeat"/>
    <property type="match status" value="2"/>
</dbReference>
<dbReference type="SMART" id="SM00025">
    <property type="entry name" value="Pumilio"/>
    <property type="match status" value="4"/>
</dbReference>
<dbReference type="EMBL" id="AUPL01003168">
    <property type="protein sequence ID" value="ESL09119.1"/>
    <property type="molecule type" value="Genomic_DNA"/>
</dbReference>
<accession>A0A061J2L3</accession>
<dbReference type="GO" id="GO:0010608">
    <property type="term" value="P:post-transcriptional regulation of gene expression"/>
    <property type="evidence" value="ECO:0007669"/>
    <property type="project" value="TreeGrafter"/>
</dbReference>
<keyword evidence="6" id="KW-1185">Reference proteome</keyword>
<dbReference type="Gene3D" id="1.25.10.10">
    <property type="entry name" value="Leucine-rich Repeat Variant"/>
    <property type="match status" value="1"/>
</dbReference>
<evidence type="ECO:0000259" key="4">
    <source>
        <dbReference type="PROSITE" id="PS50303"/>
    </source>
</evidence>
<dbReference type="PANTHER" id="PTHR12537:SF12">
    <property type="entry name" value="MATERNAL PROTEIN PUMILIO"/>
    <property type="match status" value="1"/>
</dbReference>
<dbReference type="GO" id="GO:0005737">
    <property type="term" value="C:cytoplasm"/>
    <property type="evidence" value="ECO:0007669"/>
    <property type="project" value="TreeGrafter"/>
</dbReference>
<organism evidence="5 6">
    <name type="scientific">Trypanosoma rangeli SC58</name>
    <dbReference type="NCBI Taxonomy" id="429131"/>
    <lineage>
        <taxon>Eukaryota</taxon>
        <taxon>Discoba</taxon>
        <taxon>Euglenozoa</taxon>
        <taxon>Kinetoplastea</taxon>
        <taxon>Metakinetoplastina</taxon>
        <taxon>Trypanosomatida</taxon>
        <taxon>Trypanosomatidae</taxon>
        <taxon>Trypanosoma</taxon>
        <taxon>Herpetosoma</taxon>
    </lineage>
</organism>
<feature type="compositionally biased region" description="Basic and acidic residues" evidence="3">
    <location>
        <begin position="182"/>
        <end position="196"/>
    </location>
</feature>
<dbReference type="GO" id="GO:0003729">
    <property type="term" value="F:mRNA binding"/>
    <property type="evidence" value="ECO:0007669"/>
    <property type="project" value="TreeGrafter"/>
</dbReference>
<feature type="region of interest" description="Disordered" evidence="3">
    <location>
        <begin position="143"/>
        <end position="198"/>
    </location>
</feature>
<evidence type="ECO:0000313" key="6">
    <source>
        <dbReference type="Proteomes" id="UP000031737"/>
    </source>
</evidence>
<evidence type="ECO:0000256" key="2">
    <source>
        <dbReference type="PROSITE-ProRule" id="PRU00317"/>
    </source>
</evidence>
<dbReference type="PROSITE" id="PS50302">
    <property type="entry name" value="PUM"/>
    <property type="match status" value="1"/>
</dbReference>